<name>A0A6S6SCD2_9BACT</name>
<dbReference type="InterPro" id="IPR012347">
    <property type="entry name" value="Ferritin-like"/>
</dbReference>
<dbReference type="SUPFAM" id="SSF47240">
    <property type="entry name" value="Ferritin-like"/>
    <property type="match status" value="1"/>
</dbReference>
<feature type="chain" id="PRO_5027604993" description="DUF2202 domain-containing protein" evidence="1">
    <location>
        <begin position="26"/>
        <end position="235"/>
    </location>
</feature>
<protein>
    <recommendedName>
        <fullName evidence="2">DUF2202 domain-containing protein</fullName>
    </recommendedName>
</protein>
<dbReference type="CDD" id="cd01048">
    <property type="entry name" value="Ferritin_like_AB2"/>
    <property type="match status" value="1"/>
</dbReference>
<dbReference type="EMBL" id="CACVAX010000006">
    <property type="protein sequence ID" value="CAA6803027.1"/>
    <property type="molecule type" value="Genomic_DNA"/>
</dbReference>
<sequence length="235" mass="26379">MHKTFTKNILTVLVSLAFIACNSSTDNNKTNAQNTESIPAVVTDAIDGEKSTLTQELQDSITYMYNEEKLAKDVYLNVYAKQAQKQLYNIATKSEVKHEEAVNDLAKKYDLNITLYPDTEVPYDQKSLENYASGEFPVVAIQELYDTLYDKGIQSPKDALEVGCMVEVTDIDDLNKYINQATQSNATDVLAVFNFLREGSYKHYWAFNEALQNIGVSDGCCSLGATYCHPEYPKN</sequence>
<organism evidence="3">
    <name type="scientific">uncultured Sulfurovum sp</name>
    <dbReference type="NCBI Taxonomy" id="269237"/>
    <lineage>
        <taxon>Bacteria</taxon>
        <taxon>Pseudomonadati</taxon>
        <taxon>Campylobacterota</taxon>
        <taxon>Epsilonproteobacteria</taxon>
        <taxon>Campylobacterales</taxon>
        <taxon>Sulfurovaceae</taxon>
        <taxon>Sulfurovum</taxon>
        <taxon>environmental samples</taxon>
    </lineage>
</organism>
<evidence type="ECO:0000313" key="3">
    <source>
        <dbReference type="EMBL" id="CAA6803027.1"/>
    </source>
</evidence>
<proteinExistence type="predicted"/>
<gene>
    <name evidence="3" type="ORF">HELGO_WM2198</name>
</gene>
<dbReference type="Gene3D" id="1.20.1260.10">
    <property type="match status" value="1"/>
</dbReference>
<keyword evidence="1" id="KW-0732">Signal</keyword>
<feature type="signal peptide" evidence="1">
    <location>
        <begin position="1"/>
        <end position="25"/>
    </location>
</feature>
<accession>A0A6S6SCD2</accession>
<feature type="domain" description="DUF2202" evidence="2">
    <location>
        <begin position="59"/>
        <end position="215"/>
    </location>
</feature>
<evidence type="ECO:0000259" key="2">
    <source>
        <dbReference type="Pfam" id="PF09968"/>
    </source>
</evidence>
<dbReference type="AlphaFoldDB" id="A0A6S6SCD2"/>
<dbReference type="InterPro" id="IPR009078">
    <property type="entry name" value="Ferritin-like_SF"/>
</dbReference>
<evidence type="ECO:0000256" key="1">
    <source>
        <dbReference type="SAM" id="SignalP"/>
    </source>
</evidence>
<reference evidence="3" key="1">
    <citation type="submission" date="2020-01" db="EMBL/GenBank/DDBJ databases">
        <authorList>
            <person name="Meier V. D."/>
            <person name="Meier V D."/>
        </authorList>
    </citation>
    <scope>NUCLEOTIDE SEQUENCE</scope>
    <source>
        <strain evidence="3">HLG_WM_MAG_04</strain>
    </source>
</reference>
<dbReference type="Pfam" id="PF09968">
    <property type="entry name" value="DUF2202"/>
    <property type="match status" value="1"/>
</dbReference>
<dbReference type="PROSITE" id="PS51257">
    <property type="entry name" value="PROKAR_LIPOPROTEIN"/>
    <property type="match status" value="1"/>
</dbReference>
<dbReference type="InterPro" id="IPR019243">
    <property type="entry name" value="DUF2202"/>
</dbReference>